<evidence type="ECO:0000313" key="2">
    <source>
        <dbReference type="Proteomes" id="UP000053825"/>
    </source>
</evidence>
<dbReference type="GO" id="GO:0003676">
    <property type="term" value="F:nucleic acid binding"/>
    <property type="evidence" value="ECO:0007669"/>
    <property type="project" value="InterPro"/>
</dbReference>
<sequence length="62" mass="7207">MQISEESLEQFRINKADFVRRCITTGVTWVHYCTSETKERSKQWKHCDSPPAKKAMSVKFAG</sequence>
<gene>
    <name evidence="1" type="ORF">WH47_08451</name>
</gene>
<dbReference type="Proteomes" id="UP000053825">
    <property type="component" value="Unassembled WGS sequence"/>
</dbReference>
<organism evidence="1 2">
    <name type="scientific">Habropoda laboriosa</name>
    <dbReference type="NCBI Taxonomy" id="597456"/>
    <lineage>
        <taxon>Eukaryota</taxon>
        <taxon>Metazoa</taxon>
        <taxon>Ecdysozoa</taxon>
        <taxon>Arthropoda</taxon>
        <taxon>Hexapoda</taxon>
        <taxon>Insecta</taxon>
        <taxon>Pterygota</taxon>
        <taxon>Neoptera</taxon>
        <taxon>Endopterygota</taxon>
        <taxon>Hymenoptera</taxon>
        <taxon>Apocrita</taxon>
        <taxon>Aculeata</taxon>
        <taxon>Apoidea</taxon>
        <taxon>Anthophila</taxon>
        <taxon>Apidae</taxon>
        <taxon>Habropoda</taxon>
    </lineage>
</organism>
<dbReference type="Gene3D" id="3.30.420.10">
    <property type="entry name" value="Ribonuclease H-like superfamily/Ribonuclease H"/>
    <property type="match status" value="1"/>
</dbReference>
<keyword evidence="2" id="KW-1185">Reference proteome</keyword>
<proteinExistence type="predicted"/>
<reference evidence="1 2" key="1">
    <citation type="submission" date="2015-07" db="EMBL/GenBank/DDBJ databases">
        <title>The genome of Habropoda laboriosa.</title>
        <authorList>
            <person name="Pan H."/>
            <person name="Kapheim K."/>
        </authorList>
    </citation>
    <scope>NUCLEOTIDE SEQUENCE [LARGE SCALE GENOMIC DNA]</scope>
    <source>
        <strain evidence="1">0110345459</strain>
    </source>
</reference>
<dbReference type="AlphaFoldDB" id="A0A0L7QPN2"/>
<dbReference type="InterPro" id="IPR036397">
    <property type="entry name" value="RNaseH_sf"/>
</dbReference>
<protein>
    <submittedName>
        <fullName evidence="1">Uncharacterized protein</fullName>
    </submittedName>
</protein>
<name>A0A0L7QPN2_9HYME</name>
<dbReference type="EMBL" id="KQ414823">
    <property type="protein sequence ID" value="KOC60436.1"/>
    <property type="molecule type" value="Genomic_DNA"/>
</dbReference>
<evidence type="ECO:0000313" key="1">
    <source>
        <dbReference type="EMBL" id="KOC60436.1"/>
    </source>
</evidence>
<accession>A0A0L7QPN2</accession>